<sequence length="78" mass="8854">MCSFAIAAPRGLMITIWHHQTDYTVTLFHPFKFEQKIHFSSAFNPSSPPTEAQLQASDDDHESAISTTILKTSTMVWR</sequence>
<name>G7Y8V4_CLOSI</name>
<evidence type="ECO:0000313" key="3">
    <source>
        <dbReference type="Proteomes" id="UP000008909"/>
    </source>
</evidence>
<keyword evidence="3" id="KW-1185">Reference proteome</keyword>
<organism evidence="2 3">
    <name type="scientific">Clonorchis sinensis</name>
    <name type="common">Chinese liver fluke</name>
    <dbReference type="NCBI Taxonomy" id="79923"/>
    <lineage>
        <taxon>Eukaryota</taxon>
        <taxon>Metazoa</taxon>
        <taxon>Spiralia</taxon>
        <taxon>Lophotrochozoa</taxon>
        <taxon>Platyhelminthes</taxon>
        <taxon>Trematoda</taxon>
        <taxon>Digenea</taxon>
        <taxon>Opisthorchiida</taxon>
        <taxon>Opisthorchiata</taxon>
        <taxon>Opisthorchiidae</taxon>
        <taxon>Clonorchis</taxon>
    </lineage>
</organism>
<dbReference type="Proteomes" id="UP000008909">
    <property type="component" value="Unassembled WGS sequence"/>
</dbReference>
<evidence type="ECO:0000313" key="2">
    <source>
        <dbReference type="EMBL" id="GAA49389.1"/>
    </source>
</evidence>
<proteinExistence type="predicted"/>
<dbReference type="EMBL" id="DF142955">
    <property type="protein sequence ID" value="GAA49389.1"/>
    <property type="molecule type" value="Genomic_DNA"/>
</dbReference>
<gene>
    <name evidence="2" type="ORF">CLF_102956</name>
</gene>
<accession>G7Y8V4</accession>
<feature type="compositionally biased region" description="Polar residues" evidence="1">
    <location>
        <begin position="43"/>
        <end position="56"/>
    </location>
</feature>
<feature type="region of interest" description="Disordered" evidence="1">
    <location>
        <begin position="43"/>
        <end position="62"/>
    </location>
</feature>
<dbReference type="AlphaFoldDB" id="G7Y8V4"/>
<protein>
    <submittedName>
        <fullName evidence="2">Uncharacterized protein</fullName>
    </submittedName>
</protein>
<reference key="2">
    <citation type="submission" date="2011-10" db="EMBL/GenBank/DDBJ databases">
        <title>The genome and transcriptome sequence of Clonorchis sinensis provide insights into the carcinogenic liver fluke.</title>
        <authorList>
            <person name="Wang X."/>
            <person name="Huang Y."/>
            <person name="Chen W."/>
            <person name="Liu H."/>
            <person name="Guo L."/>
            <person name="Chen Y."/>
            <person name="Luo F."/>
            <person name="Zhou W."/>
            <person name="Sun J."/>
            <person name="Mao Q."/>
            <person name="Liang P."/>
            <person name="Zhou C."/>
            <person name="Tian Y."/>
            <person name="Men J."/>
            <person name="Lv X."/>
            <person name="Huang L."/>
            <person name="Zhou J."/>
            <person name="Hu Y."/>
            <person name="Li R."/>
            <person name="Zhang F."/>
            <person name="Lei H."/>
            <person name="Li X."/>
            <person name="Hu X."/>
            <person name="Liang C."/>
            <person name="Xu J."/>
            <person name="Wu Z."/>
            <person name="Yu X."/>
        </authorList>
    </citation>
    <scope>NUCLEOTIDE SEQUENCE</scope>
    <source>
        <strain>Henan</strain>
    </source>
</reference>
<evidence type="ECO:0000256" key="1">
    <source>
        <dbReference type="SAM" id="MobiDB-lite"/>
    </source>
</evidence>
<reference evidence="2" key="1">
    <citation type="journal article" date="2011" name="Genome Biol.">
        <title>The draft genome of the carcinogenic human liver fluke Clonorchis sinensis.</title>
        <authorList>
            <person name="Wang X."/>
            <person name="Chen W."/>
            <person name="Huang Y."/>
            <person name="Sun J."/>
            <person name="Men J."/>
            <person name="Liu H."/>
            <person name="Luo F."/>
            <person name="Guo L."/>
            <person name="Lv X."/>
            <person name="Deng C."/>
            <person name="Zhou C."/>
            <person name="Fan Y."/>
            <person name="Li X."/>
            <person name="Huang L."/>
            <person name="Hu Y."/>
            <person name="Liang C."/>
            <person name="Hu X."/>
            <person name="Xu J."/>
            <person name="Yu X."/>
        </authorList>
    </citation>
    <scope>NUCLEOTIDE SEQUENCE [LARGE SCALE GENOMIC DNA]</scope>
    <source>
        <strain evidence="2">Henan</strain>
    </source>
</reference>